<keyword evidence="4" id="KW-1185">Reference proteome</keyword>
<reference evidence="3" key="1">
    <citation type="submission" date="2021-03" db="EMBL/GenBank/DDBJ databases">
        <title>Chromosome level genome of the anhydrobiotic midge Polypedilum vanderplanki.</title>
        <authorList>
            <person name="Yoshida Y."/>
            <person name="Kikawada T."/>
            <person name="Gusev O."/>
        </authorList>
    </citation>
    <scope>NUCLEOTIDE SEQUENCE</scope>
    <source>
        <strain evidence="3">NIAS01</strain>
        <tissue evidence="3">Whole body or cell culture</tissue>
    </source>
</reference>
<accession>A0A9J6BPE0</accession>
<comment type="caution">
    <text evidence="3">The sequence shown here is derived from an EMBL/GenBank/DDBJ whole genome shotgun (WGS) entry which is preliminary data.</text>
</comment>
<name>A0A9J6BPE0_POLVA</name>
<protein>
    <recommendedName>
        <fullName evidence="2">Glucosidase II beta subunit N-terminal domain-containing protein</fullName>
    </recommendedName>
</protein>
<gene>
    <name evidence="3" type="ORF">PVAND_001766</name>
</gene>
<keyword evidence="1" id="KW-1133">Transmembrane helix</keyword>
<dbReference type="Proteomes" id="UP001107558">
    <property type="component" value="Chromosome 3"/>
</dbReference>
<keyword evidence="1" id="KW-0472">Membrane</keyword>
<dbReference type="InterPro" id="IPR039794">
    <property type="entry name" value="Gtb1-like"/>
</dbReference>
<dbReference type="PANTHER" id="PTHR12630">
    <property type="entry name" value="N-LINKED OLIGOSACCHARIDE PROCESSING"/>
    <property type="match status" value="1"/>
</dbReference>
<dbReference type="AlphaFoldDB" id="A0A9J6BPE0"/>
<keyword evidence="1" id="KW-0812">Transmembrane</keyword>
<organism evidence="3 4">
    <name type="scientific">Polypedilum vanderplanki</name>
    <name type="common">Sleeping chironomid midge</name>
    <dbReference type="NCBI Taxonomy" id="319348"/>
    <lineage>
        <taxon>Eukaryota</taxon>
        <taxon>Metazoa</taxon>
        <taxon>Ecdysozoa</taxon>
        <taxon>Arthropoda</taxon>
        <taxon>Hexapoda</taxon>
        <taxon>Insecta</taxon>
        <taxon>Pterygota</taxon>
        <taxon>Neoptera</taxon>
        <taxon>Endopterygota</taxon>
        <taxon>Diptera</taxon>
        <taxon>Nematocera</taxon>
        <taxon>Chironomoidea</taxon>
        <taxon>Chironomidae</taxon>
        <taxon>Chironominae</taxon>
        <taxon>Polypedilum</taxon>
        <taxon>Polypedilum</taxon>
    </lineage>
</organism>
<evidence type="ECO:0000256" key="1">
    <source>
        <dbReference type="SAM" id="Phobius"/>
    </source>
</evidence>
<dbReference type="EMBL" id="JADBJN010000003">
    <property type="protein sequence ID" value="KAG5671573.1"/>
    <property type="molecule type" value="Genomic_DNA"/>
</dbReference>
<dbReference type="GO" id="GO:0006491">
    <property type="term" value="P:N-glycan processing"/>
    <property type="evidence" value="ECO:0007669"/>
    <property type="project" value="TreeGrafter"/>
</dbReference>
<evidence type="ECO:0000259" key="2">
    <source>
        <dbReference type="Pfam" id="PF12999"/>
    </source>
</evidence>
<proteinExistence type="predicted"/>
<dbReference type="OrthoDB" id="28322at2759"/>
<dbReference type="InterPro" id="IPR028146">
    <property type="entry name" value="PRKCSH_N"/>
</dbReference>
<evidence type="ECO:0000313" key="4">
    <source>
        <dbReference type="Proteomes" id="UP001107558"/>
    </source>
</evidence>
<evidence type="ECO:0000313" key="3">
    <source>
        <dbReference type="EMBL" id="KAG5671573.1"/>
    </source>
</evidence>
<dbReference type="GO" id="GO:0017177">
    <property type="term" value="C:glucosidase II complex"/>
    <property type="evidence" value="ECO:0007669"/>
    <property type="project" value="TreeGrafter"/>
</dbReference>
<dbReference type="PANTHER" id="PTHR12630:SF1">
    <property type="entry name" value="GLUCOSIDASE 2 SUBUNIT BETA"/>
    <property type="match status" value="1"/>
</dbReference>
<sequence>MRKVWIKQADLIPKPFYKRKLFIFFILVFVFSVIFIIYQFKFINQLSDTNRDLLITERHRREEMITQAKNKLLDISPQQAPSSTREIILGIRIRDLDNYQQKYPNQLFRCLDGSKEIPFAKVNDDYCDCQSDGSDETFTNACSNGKFYCKKQMRHKTGRGSDVWVPTSRINDKICDCTDCSDEFL</sequence>
<dbReference type="Pfam" id="PF12999">
    <property type="entry name" value="PRKCSH-like"/>
    <property type="match status" value="1"/>
</dbReference>
<feature type="domain" description="Glucosidase II beta subunit N-terminal" evidence="2">
    <location>
        <begin position="81"/>
        <end position="183"/>
    </location>
</feature>
<feature type="transmembrane region" description="Helical" evidence="1">
    <location>
        <begin position="21"/>
        <end position="40"/>
    </location>
</feature>